<dbReference type="KEGG" id="phc:BBI08_16430"/>
<reference evidence="4" key="1">
    <citation type="submission" date="2016-07" db="EMBL/GenBank/DDBJ databases">
        <authorList>
            <person name="See-Too W.S."/>
        </authorList>
    </citation>
    <scope>NUCLEOTIDE SEQUENCE [LARGE SCALE GENOMIC DNA]</scope>
    <source>
        <strain evidence="4">DSM 24743</strain>
    </source>
</reference>
<dbReference type="Gene3D" id="3.40.605.10">
    <property type="entry name" value="Aldehyde Dehydrogenase, Chain A, domain 1"/>
    <property type="match status" value="1"/>
</dbReference>
<keyword evidence="4" id="KW-1185">Reference proteome</keyword>
<dbReference type="Pfam" id="PF00171">
    <property type="entry name" value="Aldedh"/>
    <property type="match status" value="1"/>
</dbReference>
<dbReference type="InterPro" id="IPR016162">
    <property type="entry name" value="Ald_DH_N"/>
</dbReference>
<dbReference type="InterPro" id="IPR050740">
    <property type="entry name" value="Aldehyde_DH_Superfamily"/>
</dbReference>
<proteinExistence type="predicted"/>
<dbReference type="Proteomes" id="UP000092687">
    <property type="component" value="Chromosome"/>
</dbReference>
<dbReference type="EMBL" id="CP016537">
    <property type="protein sequence ID" value="ANU15342.1"/>
    <property type="molecule type" value="Genomic_DNA"/>
</dbReference>
<dbReference type="OrthoDB" id="9762913at2"/>
<dbReference type="AlphaFoldDB" id="A0A1C7DVB5"/>
<organism evidence="3 4">
    <name type="scientific">Planococcus halocryophilus</name>
    <dbReference type="NCBI Taxonomy" id="1215089"/>
    <lineage>
        <taxon>Bacteria</taxon>
        <taxon>Bacillati</taxon>
        <taxon>Bacillota</taxon>
        <taxon>Bacilli</taxon>
        <taxon>Bacillales</taxon>
        <taxon>Caryophanaceae</taxon>
        <taxon>Planococcus</taxon>
    </lineage>
</organism>
<evidence type="ECO:0000259" key="2">
    <source>
        <dbReference type="Pfam" id="PF00171"/>
    </source>
</evidence>
<dbReference type="InterPro" id="IPR016163">
    <property type="entry name" value="Ald_DH_C"/>
</dbReference>
<feature type="domain" description="Aldehyde dehydrogenase" evidence="2">
    <location>
        <begin position="23"/>
        <end position="421"/>
    </location>
</feature>
<evidence type="ECO:0000313" key="4">
    <source>
        <dbReference type="Proteomes" id="UP000092687"/>
    </source>
</evidence>
<dbReference type="InterPro" id="IPR016161">
    <property type="entry name" value="Ald_DH/histidinol_DH"/>
</dbReference>
<evidence type="ECO:0000256" key="1">
    <source>
        <dbReference type="ARBA" id="ARBA00023002"/>
    </source>
</evidence>
<dbReference type="InterPro" id="IPR015590">
    <property type="entry name" value="Aldehyde_DH_dom"/>
</dbReference>
<accession>A0A1C7DVB5</accession>
<keyword evidence="1" id="KW-0560">Oxidoreductase</keyword>
<dbReference type="SUPFAM" id="SSF53720">
    <property type="entry name" value="ALDH-like"/>
    <property type="match status" value="1"/>
</dbReference>
<dbReference type="RefSeq" id="WP_008496669.1">
    <property type="nucleotide sequence ID" value="NZ_CP016537.2"/>
</dbReference>
<name>A0A1C7DVB5_9BACL</name>
<dbReference type="Gene3D" id="3.40.309.10">
    <property type="entry name" value="Aldehyde Dehydrogenase, Chain A, domain 2"/>
    <property type="match status" value="1"/>
</dbReference>
<gene>
    <name evidence="3" type="ORF">BBI08_16430</name>
</gene>
<sequence length="447" mass="49561">MTKLRNYHFGSIIDGKELDKGERTEIAIHNPYNAEVLGKILYATLQDAENAVTSAHRVYTKTMKKMPINRRAEILRKTADLLESEKEQFAHLLTLEGGKPIKASRLDVAHAAQVLRFVSQAIKSIYEERVTLNQVTGESHLGMVKRVSLGVIAISLPVNYPLTLLLYKMAPAIAAGNTIVLNPTETTVYSTGLLYRLFEKAGMPKGVINIIAGPNQSLVGNLMNHPKVKIVICTKSSVESWKEKDIIKKKKILLDFKTKNPTIIFDEADLDFAINTIVNAGLLHTDRSIMCAQHVFVQKGIYEKFLEELIKKVQTLKIGNPLDDAIDIGPMITLTAAEKAETWIRNMIEKGAIVLVGGSRHHTMMEPTIISGVTADSTVARGITFAPIISVMPFHTKQDVMSYMNVPESVLHAGIFTKNSKGTTRKEEINLAIEEMTTIKLIGNNHL</sequence>
<reference evidence="4" key="2">
    <citation type="submission" date="2016-10" db="EMBL/GenBank/DDBJ databases">
        <authorList>
            <person name="See-Too W.S."/>
        </authorList>
    </citation>
    <scope>NUCLEOTIDE SEQUENCE [LARGE SCALE GENOMIC DNA]</scope>
    <source>
        <strain evidence="4">DSM 24743</strain>
    </source>
</reference>
<protein>
    <submittedName>
        <fullName evidence="3">Succinate-semialdehyde dehydrogenase</fullName>
    </submittedName>
</protein>
<dbReference type="PANTHER" id="PTHR43353">
    <property type="entry name" value="SUCCINATE-SEMIALDEHYDE DEHYDROGENASE, MITOCHONDRIAL"/>
    <property type="match status" value="1"/>
</dbReference>
<dbReference type="STRING" id="1215089.BBI08_16430"/>
<evidence type="ECO:0000313" key="3">
    <source>
        <dbReference type="EMBL" id="ANU15342.1"/>
    </source>
</evidence>
<dbReference type="PANTHER" id="PTHR43353:SF5">
    <property type="entry name" value="SUCCINATE-SEMIALDEHYDE DEHYDROGENASE, MITOCHONDRIAL"/>
    <property type="match status" value="1"/>
</dbReference>
<dbReference type="GO" id="GO:0016620">
    <property type="term" value="F:oxidoreductase activity, acting on the aldehyde or oxo group of donors, NAD or NADP as acceptor"/>
    <property type="evidence" value="ECO:0007669"/>
    <property type="project" value="InterPro"/>
</dbReference>